<dbReference type="PANTHER" id="PTHR13528:SF2">
    <property type="entry name" value="LARGE RIBOSOMAL SUBUNIT PROTEIN BL28M"/>
    <property type="match status" value="1"/>
</dbReference>
<gene>
    <name evidence="13" type="ORF">llap_18493</name>
</gene>
<evidence type="ECO:0000256" key="1">
    <source>
        <dbReference type="ARBA" id="ARBA00004651"/>
    </source>
</evidence>
<reference evidence="14" key="1">
    <citation type="submission" date="2017-11" db="EMBL/GenBank/DDBJ databases">
        <authorList>
            <person name="Lima N.C."/>
            <person name="Parody-Merino A.M."/>
            <person name="Battley P.F."/>
            <person name="Fidler A.E."/>
            <person name="Prosdocimi F."/>
        </authorList>
    </citation>
    <scope>NUCLEOTIDE SEQUENCE [LARGE SCALE GENOMIC DNA]</scope>
</reference>
<dbReference type="PANTHER" id="PTHR13528">
    <property type="entry name" value="39S RIBOSOMAL PROTEIN L28, MITOCHONDRIAL"/>
    <property type="match status" value="1"/>
</dbReference>
<dbReference type="GO" id="GO:0005762">
    <property type="term" value="C:mitochondrial large ribosomal subunit"/>
    <property type="evidence" value="ECO:0007669"/>
    <property type="project" value="TreeGrafter"/>
</dbReference>
<keyword evidence="8 12" id="KW-0472">Membrane</keyword>
<dbReference type="InterPro" id="IPR021910">
    <property type="entry name" value="NGX6/PGAP6/MYMK"/>
</dbReference>
<evidence type="ECO:0000256" key="11">
    <source>
        <dbReference type="ARBA" id="ARBA00035538"/>
    </source>
</evidence>
<sequence length="309" mass="35586">MAGCALAADELLTIVMVSHSQVLFVLGTLLIAMSLQLDRRGVWNMMGPCLFALVIMIAAWVYHGVKRRHCYPSSWKRWVFYLLPGITLAFIAIHRRNPRTGERERVQDVPVPVYLPPAAHEGLWGGEGWIRGYRYARNDKLSTRLPKTWKPQLFERQFYSEILDATLTITVTMRTLDLIDEAYGFDFYILKTPKADMCSKLGMDLKRTMLLRLARRDPKLHPDDPARREAIYDKYKEFVIPEEEAEWVGLSLEEAIEKQRLLEKKLLEELWAVQRAPGGRPALRTTAECPLRVITKSSHEDLPTYAKAS</sequence>
<evidence type="ECO:0000313" key="14">
    <source>
        <dbReference type="Proteomes" id="UP000233556"/>
    </source>
</evidence>
<comment type="similarity">
    <text evidence="3">Belongs to the bacterial ribosomal protein bL28 family.</text>
</comment>
<dbReference type="Proteomes" id="UP000233556">
    <property type="component" value="Unassembled WGS sequence"/>
</dbReference>
<accession>A0A2I0TBM7</accession>
<comment type="similarity">
    <text evidence="2">Belongs to the TMEM8 family.</text>
</comment>
<feature type="transmembrane region" description="Helical" evidence="12">
    <location>
        <begin position="12"/>
        <end position="35"/>
    </location>
</feature>
<dbReference type="InterPro" id="IPR026569">
    <property type="entry name" value="Ribosomal_bL28"/>
</dbReference>
<evidence type="ECO:0000256" key="4">
    <source>
        <dbReference type="ARBA" id="ARBA00022475"/>
    </source>
</evidence>
<dbReference type="GO" id="GO:0005886">
    <property type="term" value="C:plasma membrane"/>
    <property type="evidence" value="ECO:0007669"/>
    <property type="project" value="UniProtKB-SubCell"/>
</dbReference>
<feature type="transmembrane region" description="Helical" evidence="12">
    <location>
        <begin position="75"/>
        <end position="93"/>
    </location>
</feature>
<dbReference type="InterPro" id="IPR034704">
    <property type="entry name" value="Ribosomal_bL28/bL31-like_sf"/>
</dbReference>
<dbReference type="GO" id="GO:0003735">
    <property type="term" value="F:structural constituent of ribosome"/>
    <property type="evidence" value="ECO:0007669"/>
    <property type="project" value="InterPro"/>
</dbReference>
<keyword evidence="7 12" id="KW-1133">Transmembrane helix</keyword>
<reference evidence="14" key="2">
    <citation type="submission" date="2017-12" db="EMBL/GenBank/DDBJ databases">
        <title>Genome sequence of the Bar-tailed Godwit (Limosa lapponica baueri).</title>
        <authorList>
            <person name="Lima N.C.B."/>
            <person name="Parody-Merino A.M."/>
            <person name="Battley P.F."/>
            <person name="Fidler A.E."/>
            <person name="Prosdocimi F."/>
        </authorList>
    </citation>
    <scope>NUCLEOTIDE SEQUENCE [LARGE SCALE GENOMIC DNA]</scope>
</reference>
<name>A0A2I0TBM7_LIMLA</name>
<feature type="transmembrane region" description="Helical" evidence="12">
    <location>
        <begin position="42"/>
        <end position="63"/>
    </location>
</feature>
<evidence type="ECO:0000256" key="2">
    <source>
        <dbReference type="ARBA" id="ARBA00005542"/>
    </source>
</evidence>
<proteinExistence type="inferred from homology"/>
<keyword evidence="9" id="KW-0687">Ribonucleoprotein</keyword>
<evidence type="ECO:0000256" key="12">
    <source>
        <dbReference type="SAM" id="Phobius"/>
    </source>
</evidence>
<keyword evidence="5 12" id="KW-0812">Transmembrane</keyword>
<evidence type="ECO:0000256" key="6">
    <source>
        <dbReference type="ARBA" id="ARBA00022980"/>
    </source>
</evidence>
<protein>
    <recommendedName>
        <fullName evidence="10">Large ribosomal subunit protein bL28m</fullName>
    </recommendedName>
    <alternativeName>
        <fullName evidence="11">39S ribosomal protein L28, mitochondrial</fullName>
    </alternativeName>
</protein>
<evidence type="ECO:0000256" key="10">
    <source>
        <dbReference type="ARBA" id="ARBA00035269"/>
    </source>
</evidence>
<organism evidence="13 14">
    <name type="scientific">Limosa lapponica baueri</name>
    <dbReference type="NCBI Taxonomy" id="1758121"/>
    <lineage>
        <taxon>Eukaryota</taxon>
        <taxon>Metazoa</taxon>
        <taxon>Chordata</taxon>
        <taxon>Craniata</taxon>
        <taxon>Vertebrata</taxon>
        <taxon>Euteleostomi</taxon>
        <taxon>Archelosauria</taxon>
        <taxon>Archosauria</taxon>
        <taxon>Dinosauria</taxon>
        <taxon>Saurischia</taxon>
        <taxon>Theropoda</taxon>
        <taxon>Coelurosauria</taxon>
        <taxon>Aves</taxon>
        <taxon>Neognathae</taxon>
        <taxon>Neoaves</taxon>
        <taxon>Charadriiformes</taxon>
        <taxon>Scolopacidae</taxon>
        <taxon>Limosa</taxon>
    </lineage>
</organism>
<comment type="subcellular location">
    <subcellularLocation>
        <location evidence="1">Cell membrane</location>
        <topology evidence="1">Multi-pass membrane protein</topology>
    </subcellularLocation>
</comment>
<evidence type="ECO:0000256" key="7">
    <source>
        <dbReference type="ARBA" id="ARBA00022989"/>
    </source>
</evidence>
<evidence type="ECO:0000313" key="13">
    <source>
        <dbReference type="EMBL" id="PKU31203.1"/>
    </source>
</evidence>
<dbReference type="OrthoDB" id="361870at2759"/>
<keyword evidence="4" id="KW-1003">Cell membrane</keyword>
<evidence type="ECO:0000256" key="3">
    <source>
        <dbReference type="ARBA" id="ARBA00008760"/>
    </source>
</evidence>
<dbReference type="EMBL" id="KZ513177">
    <property type="protein sequence ID" value="PKU31203.1"/>
    <property type="molecule type" value="Genomic_DNA"/>
</dbReference>
<evidence type="ECO:0000256" key="5">
    <source>
        <dbReference type="ARBA" id="ARBA00022692"/>
    </source>
</evidence>
<dbReference type="Pfam" id="PF12036">
    <property type="entry name" value="DUF3522"/>
    <property type="match status" value="1"/>
</dbReference>
<keyword evidence="6 13" id="KW-0689">Ribosomal protein</keyword>
<dbReference type="AlphaFoldDB" id="A0A2I0TBM7"/>
<keyword evidence="14" id="KW-1185">Reference proteome</keyword>
<evidence type="ECO:0000256" key="8">
    <source>
        <dbReference type="ARBA" id="ARBA00023136"/>
    </source>
</evidence>
<evidence type="ECO:0000256" key="9">
    <source>
        <dbReference type="ARBA" id="ARBA00023274"/>
    </source>
</evidence>
<dbReference type="SUPFAM" id="SSF143800">
    <property type="entry name" value="L28p-like"/>
    <property type="match status" value="1"/>
</dbReference>